<organism evidence="1 2">
    <name type="scientific">Pelatocladus maniniholoensis HA4357-MV3</name>
    <dbReference type="NCBI Taxonomy" id="1117104"/>
    <lineage>
        <taxon>Bacteria</taxon>
        <taxon>Bacillati</taxon>
        <taxon>Cyanobacteriota</taxon>
        <taxon>Cyanophyceae</taxon>
        <taxon>Nostocales</taxon>
        <taxon>Nostocaceae</taxon>
        <taxon>Pelatocladus</taxon>
    </lineage>
</organism>
<protein>
    <submittedName>
        <fullName evidence="1">Uncharacterized protein</fullName>
    </submittedName>
</protein>
<name>A0A9E3LU65_9NOST</name>
<dbReference type="Proteomes" id="UP000813215">
    <property type="component" value="Unassembled WGS sequence"/>
</dbReference>
<sequence>MTLSGLKATEILGSTSPLKLDALRYLTQRWFSPQALTFRLPNGSCISTKFVFTCLQLKQKADRLVPLKILPIPGWKLKLRNRTPYLQLSRYSVCLLGSNRVFNVVDYPTTLMRLPLAPSRVQVVFIPCLKAKGFQPTFL</sequence>
<gene>
    <name evidence="1" type="ORF">KME28_16745</name>
</gene>
<dbReference type="AlphaFoldDB" id="A0A9E3LU65"/>
<evidence type="ECO:0000313" key="2">
    <source>
        <dbReference type="Proteomes" id="UP000813215"/>
    </source>
</evidence>
<comment type="caution">
    <text evidence="1">The sequence shown here is derived from an EMBL/GenBank/DDBJ whole genome shotgun (WGS) entry which is preliminary data.</text>
</comment>
<evidence type="ECO:0000313" key="1">
    <source>
        <dbReference type="EMBL" id="MBW4433318.1"/>
    </source>
</evidence>
<dbReference type="EMBL" id="JAHHHW010000102">
    <property type="protein sequence ID" value="MBW4433318.1"/>
    <property type="molecule type" value="Genomic_DNA"/>
</dbReference>
<accession>A0A9E3LU65</accession>
<proteinExistence type="predicted"/>
<reference evidence="1" key="2">
    <citation type="journal article" date="2022" name="Microbiol. Resour. Announc.">
        <title>Metagenome Sequencing to Explore Phylogenomics of Terrestrial Cyanobacteria.</title>
        <authorList>
            <person name="Ward R.D."/>
            <person name="Stajich J.E."/>
            <person name="Johansen J.R."/>
            <person name="Huntemann M."/>
            <person name="Clum A."/>
            <person name="Foster B."/>
            <person name="Foster B."/>
            <person name="Roux S."/>
            <person name="Palaniappan K."/>
            <person name="Varghese N."/>
            <person name="Mukherjee S."/>
            <person name="Reddy T.B.K."/>
            <person name="Daum C."/>
            <person name="Copeland A."/>
            <person name="Chen I.A."/>
            <person name="Ivanova N.N."/>
            <person name="Kyrpides N.C."/>
            <person name="Shapiro N."/>
            <person name="Eloe-Fadrosh E.A."/>
            <person name="Pietrasiak N."/>
        </authorList>
    </citation>
    <scope>NUCLEOTIDE SEQUENCE</scope>
    <source>
        <strain evidence="1">HA4357-MV3</strain>
    </source>
</reference>
<reference evidence="1" key="1">
    <citation type="submission" date="2021-05" db="EMBL/GenBank/DDBJ databases">
        <authorList>
            <person name="Pietrasiak N."/>
            <person name="Ward R."/>
            <person name="Stajich J.E."/>
            <person name="Kurbessoian T."/>
        </authorList>
    </citation>
    <scope>NUCLEOTIDE SEQUENCE</scope>
    <source>
        <strain evidence="1">HA4357-MV3</strain>
    </source>
</reference>